<comment type="caution">
    <text evidence="1">The sequence shown here is derived from an EMBL/GenBank/DDBJ whole genome shotgun (WGS) entry which is preliminary data.</text>
</comment>
<name>A0A2Z6RGS7_9GLOM</name>
<dbReference type="Proteomes" id="UP000247702">
    <property type="component" value="Unassembled WGS sequence"/>
</dbReference>
<dbReference type="STRING" id="94130.A0A2Z6RGS7"/>
<dbReference type="Gene3D" id="1.10.340.70">
    <property type="match status" value="1"/>
</dbReference>
<dbReference type="Proteomes" id="UP000615446">
    <property type="component" value="Unassembled WGS sequence"/>
</dbReference>
<gene>
    <name evidence="2" type="ORF">RCL2_002209800</name>
    <name evidence="1" type="ORF">RclHR1_19010002</name>
</gene>
<dbReference type="EMBL" id="BLAL01000242">
    <property type="protein sequence ID" value="GES95429.1"/>
    <property type="molecule type" value="Genomic_DNA"/>
</dbReference>
<proteinExistence type="predicted"/>
<dbReference type="AlphaFoldDB" id="A0A2Z6RGS7"/>
<evidence type="ECO:0000313" key="3">
    <source>
        <dbReference type="Proteomes" id="UP000247702"/>
    </source>
</evidence>
<evidence type="ECO:0000313" key="1">
    <source>
        <dbReference type="EMBL" id="GBB91668.1"/>
    </source>
</evidence>
<organism evidence="1 3">
    <name type="scientific">Rhizophagus clarus</name>
    <dbReference type="NCBI Taxonomy" id="94130"/>
    <lineage>
        <taxon>Eukaryota</taxon>
        <taxon>Fungi</taxon>
        <taxon>Fungi incertae sedis</taxon>
        <taxon>Mucoromycota</taxon>
        <taxon>Glomeromycotina</taxon>
        <taxon>Glomeromycetes</taxon>
        <taxon>Glomerales</taxon>
        <taxon>Glomeraceae</taxon>
        <taxon>Rhizophagus</taxon>
    </lineage>
</organism>
<dbReference type="OrthoDB" id="2418516at2759"/>
<protein>
    <recommendedName>
        <fullName evidence="4">Integrase zinc-binding domain-containing protein</fullName>
    </recommendedName>
</protein>
<reference evidence="2" key="2">
    <citation type="submission" date="2019-10" db="EMBL/GenBank/DDBJ databases">
        <title>Conservation and host-specific expression of non-tandemly repeated heterogenous ribosome RNA gene in arbuscular mycorrhizal fungi.</title>
        <authorList>
            <person name="Maeda T."/>
            <person name="Kobayashi Y."/>
            <person name="Nakagawa T."/>
            <person name="Ezawa T."/>
            <person name="Yamaguchi K."/>
            <person name="Bino T."/>
            <person name="Nishimoto Y."/>
            <person name="Shigenobu S."/>
            <person name="Kawaguchi M."/>
        </authorList>
    </citation>
    <scope>NUCLEOTIDE SEQUENCE</scope>
    <source>
        <strain evidence="2">HR1</strain>
    </source>
</reference>
<evidence type="ECO:0000313" key="2">
    <source>
        <dbReference type="EMBL" id="GES95429.1"/>
    </source>
</evidence>
<accession>A0A2Z6RGS7</accession>
<evidence type="ECO:0008006" key="4">
    <source>
        <dbReference type="Google" id="ProtNLM"/>
    </source>
</evidence>
<sequence>MDITEYSNILQYLETLQLPDLLRGNQKQAFKRKANRYIASEGLLYRKNKRRPSQLLRVIKHDEKEKILYNFHEDPLAGHFGFQGTY</sequence>
<reference evidence="1 3" key="1">
    <citation type="submission" date="2017-11" db="EMBL/GenBank/DDBJ databases">
        <title>The genome of Rhizophagus clarus HR1 reveals common genetic basis of auxotrophy among arbuscular mycorrhizal fungi.</title>
        <authorList>
            <person name="Kobayashi Y."/>
        </authorList>
    </citation>
    <scope>NUCLEOTIDE SEQUENCE [LARGE SCALE GENOMIC DNA]</scope>
    <source>
        <strain evidence="1 3">HR1</strain>
    </source>
</reference>
<keyword evidence="3" id="KW-1185">Reference proteome</keyword>
<dbReference type="EMBL" id="BEXD01001004">
    <property type="protein sequence ID" value="GBB91668.1"/>
    <property type="molecule type" value="Genomic_DNA"/>
</dbReference>